<evidence type="ECO:0000259" key="2">
    <source>
        <dbReference type="PROSITE" id="PS51462"/>
    </source>
</evidence>
<dbReference type="SUPFAM" id="SSF55811">
    <property type="entry name" value="Nudix"/>
    <property type="match status" value="1"/>
</dbReference>
<dbReference type="CDD" id="cd18873">
    <property type="entry name" value="NUDIX_NadM_like"/>
    <property type="match status" value="1"/>
</dbReference>
<dbReference type="PROSITE" id="PS51462">
    <property type="entry name" value="NUDIX"/>
    <property type="match status" value="1"/>
</dbReference>
<gene>
    <name evidence="3" type="ORF">DRJ21_01775</name>
</gene>
<dbReference type="Proteomes" id="UP000281962">
    <property type="component" value="Unassembled WGS sequence"/>
</dbReference>
<evidence type="ECO:0000256" key="1">
    <source>
        <dbReference type="ARBA" id="ARBA00022801"/>
    </source>
</evidence>
<accession>A0A497ESY7</accession>
<dbReference type="PANTHER" id="PTHR43736:SF1">
    <property type="entry name" value="DIHYDRONEOPTERIN TRIPHOSPHATE DIPHOSPHATASE"/>
    <property type="match status" value="1"/>
</dbReference>
<organism evidence="3 4">
    <name type="scientific">Thermoproteota archaeon</name>
    <dbReference type="NCBI Taxonomy" id="2056631"/>
    <lineage>
        <taxon>Archaea</taxon>
        <taxon>Thermoproteota</taxon>
    </lineage>
</organism>
<dbReference type="AlphaFoldDB" id="A0A497ESY7"/>
<dbReference type="GO" id="GO:0016787">
    <property type="term" value="F:hydrolase activity"/>
    <property type="evidence" value="ECO:0007669"/>
    <property type="project" value="UniProtKB-KW"/>
</dbReference>
<dbReference type="Gene3D" id="3.90.79.10">
    <property type="entry name" value="Nucleoside Triphosphate Pyrophosphohydrolase"/>
    <property type="match status" value="1"/>
</dbReference>
<dbReference type="Pfam" id="PF00293">
    <property type="entry name" value="NUDIX"/>
    <property type="match status" value="1"/>
</dbReference>
<dbReference type="InterPro" id="IPR015797">
    <property type="entry name" value="NUDIX_hydrolase-like_dom_sf"/>
</dbReference>
<reference evidence="3 4" key="1">
    <citation type="submission" date="2018-06" db="EMBL/GenBank/DDBJ databases">
        <title>Extensive metabolic versatility and redundancy in microbially diverse, dynamic hydrothermal sediments.</title>
        <authorList>
            <person name="Dombrowski N."/>
            <person name="Teske A."/>
            <person name="Baker B.J."/>
        </authorList>
    </citation>
    <scope>NUCLEOTIDE SEQUENCE [LARGE SCALE GENOMIC DNA]</scope>
    <source>
        <strain evidence="3">B30_G17</strain>
    </source>
</reference>
<dbReference type="InterPro" id="IPR020476">
    <property type="entry name" value="Nudix_hydrolase"/>
</dbReference>
<dbReference type="PROSITE" id="PS00893">
    <property type="entry name" value="NUDIX_BOX"/>
    <property type="match status" value="1"/>
</dbReference>
<keyword evidence="1 3" id="KW-0378">Hydrolase</keyword>
<name>A0A497ESY7_9CREN</name>
<evidence type="ECO:0000313" key="3">
    <source>
        <dbReference type="EMBL" id="RLE50347.1"/>
    </source>
</evidence>
<dbReference type="PANTHER" id="PTHR43736">
    <property type="entry name" value="ADP-RIBOSE PYROPHOSPHATASE"/>
    <property type="match status" value="1"/>
</dbReference>
<dbReference type="InterPro" id="IPR020084">
    <property type="entry name" value="NUDIX_hydrolase_CS"/>
</dbReference>
<evidence type="ECO:0000313" key="4">
    <source>
        <dbReference type="Proteomes" id="UP000281962"/>
    </source>
</evidence>
<dbReference type="PRINTS" id="PR00502">
    <property type="entry name" value="NUDIXFAMILY"/>
</dbReference>
<dbReference type="EMBL" id="QMQY01000064">
    <property type="protein sequence ID" value="RLE50347.1"/>
    <property type="molecule type" value="Genomic_DNA"/>
</dbReference>
<comment type="caution">
    <text evidence="3">The sequence shown here is derived from an EMBL/GenBank/DDBJ whole genome shotgun (WGS) entry which is preliminary data.</text>
</comment>
<dbReference type="InterPro" id="IPR000086">
    <property type="entry name" value="NUDIX_hydrolase_dom"/>
</dbReference>
<sequence>MRKSPALAVDIFIIFPDKSFILIKRSKPPFKDHWALPGGFVEYGETVENAAIREAEEETGLKVKLIKLIGVYSKPDRDPRGHVVSIAFIAKPIGGQIKVTDEAKEIKLFKEIPEKMAFDHAEIIK</sequence>
<feature type="domain" description="Nudix hydrolase" evidence="2">
    <location>
        <begin position="4"/>
        <end position="125"/>
    </location>
</feature>
<protein>
    <submittedName>
        <fullName evidence="3">NUDIX hydrolase</fullName>
    </submittedName>
</protein>
<feature type="non-terminal residue" evidence="3">
    <location>
        <position position="125"/>
    </location>
</feature>
<proteinExistence type="predicted"/>